<protein>
    <submittedName>
        <fullName evidence="2">SFRICE_027963</fullName>
    </submittedName>
</protein>
<proteinExistence type="predicted"/>
<evidence type="ECO:0000256" key="1">
    <source>
        <dbReference type="SAM" id="SignalP"/>
    </source>
</evidence>
<keyword evidence="1" id="KW-0732">Signal</keyword>
<gene>
    <name evidence="2" type="ORF">SFRICE_027963</name>
</gene>
<dbReference type="EMBL" id="ODYU01005535">
    <property type="protein sequence ID" value="SOQ46479.1"/>
    <property type="molecule type" value="Genomic_DNA"/>
</dbReference>
<accession>A0A2H1W051</accession>
<sequence>MKSMVIVAVLAFLAVASAKPFLGELGAGLGEVGAGLGAGLGNIGAGLGAGIGAGLEAYKWAQLGIGYFSHGEDLSINHHACSMRVNDFKLIIRNYKARFPHDVLLHRLGLGGGLGGLGGGIGLGGLGGGLGLGVGESYGSGGGYGQSGYAGGSNGYGNSGYGGGAVNVGHDIGHQESDFSQEVHHHQSSGHDVGGAMEVGQGGHNLYGHNNYGAGQSGYGQNYNQGGFLA</sequence>
<evidence type="ECO:0000313" key="2">
    <source>
        <dbReference type="EMBL" id="SOQ46479.1"/>
    </source>
</evidence>
<feature type="chain" id="PRO_5013682060" evidence="1">
    <location>
        <begin position="19"/>
        <end position="230"/>
    </location>
</feature>
<name>A0A2H1W051_SPOFR</name>
<reference evidence="2" key="1">
    <citation type="submission" date="2016-07" db="EMBL/GenBank/DDBJ databases">
        <authorList>
            <person name="Bretaudeau A."/>
        </authorList>
    </citation>
    <scope>NUCLEOTIDE SEQUENCE</scope>
    <source>
        <strain evidence="2">Rice</strain>
        <tissue evidence="2">Whole body</tissue>
    </source>
</reference>
<dbReference type="AlphaFoldDB" id="A0A2H1W051"/>
<feature type="signal peptide" evidence="1">
    <location>
        <begin position="1"/>
        <end position="18"/>
    </location>
</feature>
<organism evidence="2">
    <name type="scientific">Spodoptera frugiperda</name>
    <name type="common">Fall armyworm</name>
    <dbReference type="NCBI Taxonomy" id="7108"/>
    <lineage>
        <taxon>Eukaryota</taxon>
        <taxon>Metazoa</taxon>
        <taxon>Ecdysozoa</taxon>
        <taxon>Arthropoda</taxon>
        <taxon>Hexapoda</taxon>
        <taxon>Insecta</taxon>
        <taxon>Pterygota</taxon>
        <taxon>Neoptera</taxon>
        <taxon>Endopterygota</taxon>
        <taxon>Lepidoptera</taxon>
        <taxon>Glossata</taxon>
        <taxon>Ditrysia</taxon>
        <taxon>Noctuoidea</taxon>
        <taxon>Noctuidae</taxon>
        <taxon>Amphipyrinae</taxon>
        <taxon>Spodoptera</taxon>
    </lineage>
</organism>